<keyword evidence="1" id="KW-0472">Membrane</keyword>
<keyword evidence="1" id="KW-0812">Transmembrane</keyword>
<dbReference type="RefSeq" id="WP_301224703.1">
    <property type="nucleotide sequence ID" value="NZ_JAROCG010000001.1"/>
</dbReference>
<protein>
    <submittedName>
        <fullName evidence="2">Uncharacterized protein</fullName>
    </submittedName>
</protein>
<evidence type="ECO:0000313" key="2">
    <source>
        <dbReference type="EMBL" id="MDN4609913.1"/>
    </source>
</evidence>
<evidence type="ECO:0000313" key="3">
    <source>
        <dbReference type="Proteomes" id="UP001174209"/>
    </source>
</evidence>
<keyword evidence="3" id="KW-1185">Reference proteome</keyword>
<gene>
    <name evidence="2" type="ORF">P5G52_03450</name>
</gene>
<comment type="caution">
    <text evidence="2">The sequence shown here is derived from an EMBL/GenBank/DDBJ whole genome shotgun (WGS) entry which is preliminary data.</text>
</comment>
<sequence>MGTGTGWGARGRAIWAGVVVAVVLIAAIVTIKLVDQSVFGPDKPVEAYLDALVAGDAEASRSLLGRTPGDGQDALLSNAVYGTADQRITGYELRDISVNDDTATVTAQLMQDGSTSTLEFTLTRTGYTGVFFGEWRLDGPEPVTAISMVIPEDLQTLTVNGAGVALPPGEATPYPGLRSVVLPALPGEYVVSPPAPSRYLSYGAQQAVTVTADGVASRGVLVKPVVTPSVMTDAVAEVTAVLDRCIASTEAAPSGCPNRSYLFGDPEDVRDPRWALVGEPTFTLEQSYQPGVYRLWSDDAETTFSYERNAEFDGGKLPRWTRQEDTRRLSLGAIVTVTAEQIEVDLDQAVPGR</sequence>
<name>A0ABT8JYQ2_9MICC</name>
<evidence type="ECO:0000256" key="1">
    <source>
        <dbReference type="SAM" id="Phobius"/>
    </source>
</evidence>
<keyword evidence="1" id="KW-1133">Transmembrane helix</keyword>
<dbReference type="Proteomes" id="UP001174209">
    <property type="component" value="Unassembled WGS sequence"/>
</dbReference>
<accession>A0ABT8JYQ2</accession>
<organism evidence="2 3">
    <name type="scientific">Arthrobacter burdickii</name>
    <dbReference type="NCBI Taxonomy" id="3035920"/>
    <lineage>
        <taxon>Bacteria</taxon>
        <taxon>Bacillati</taxon>
        <taxon>Actinomycetota</taxon>
        <taxon>Actinomycetes</taxon>
        <taxon>Micrococcales</taxon>
        <taxon>Micrococcaceae</taxon>
        <taxon>Arthrobacter</taxon>
    </lineage>
</organism>
<feature type="transmembrane region" description="Helical" evidence="1">
    <location>
        <begin position="12"/>
        <end position="34"/>
    </location>
</feature>
<reference evidence="2" key="1">
    <citation type="submission" date="2023-06" db="EMBL/GenBank/DDBJ databases">
        <title>MT1 and MT2 Draft Genomes of Novel Species.</title>
        <authorList>
            <person name="Venkateswaran K."/>
        </authorList>
    </citation>
    <scope>NUCLEOTIDE SEQUENCE</scope>
    <source>
        <strain evidence="2">IIF3SC-B10</strain>
    </source>
</reference>
<proteinExistence type="predicted"/>
<dbReference type="EMBL" id="JAROCG010000001">
    <property type="protein sequence ID" value="MDN4609913.1"/>
    <property type="molecule type" value="Genomic_DNA"/>
</dbReference>